<dbReference type="InterPro" id="IPR016181">
    <property type="entry name" value="Acyl_CoA_acyltransferase"/>
</dbReference>
<evidence type="ECO:0000256" key="2">
    <source>
        <dbReference type="ARBA" id="ARBA00023315"/>
    </source>
</evidence>
<reference evidence="5" key="1">
    <citation type="journal article" date="2019" name="Int. J. Syst. Evol. Microbiol.">
        <title>The Global Catalogue of Microorganisms (GCM) 10K type strain sequencing project: providing services to taxonomists for standard genome sequencing and annotation.</title>
        <authorList>
            <consortium name="The Broad Institute Genomics Platform"/>
            <consortium name="The Broad Institute Genome Sequencing Center for Infectious Disease"/>
            <person name="Wu L."/>
            <person name="Ma J."/>
        </authorList>
    </citation>
    <scope>NUCLEOTIDE SEQUENCE [LARGE SCALE GENOMIC DNA]</scope>
    <source>
        <strain evidence="5">CCUG 62952</strain>
    </source>
</reference>
<evidence type="ECO:0000256" key="1">
    <source>
        <dbReference type="ARBA" id="ARBA00022679"/>
    </source>
</evidence>
<keyword evidence="2" id="KW-0012">Acyltransferase</keyword>
<protein>
    <submittedName>
        <fullName evidence="4">GNAT family N-acetyltransferase</fullName>
    </submittedName>
</protein>
<dbReference type="PROSITE" id="PS51186">
    <property type="entry name" value="GNAT"/>
    <property type="match status" value="1"/>
</dbReference>
<dbReference type="InterPro" id="IPR050832">
    <property type="entry name" value="Bact_Acetyltransf"/>
</dbReference>
<dbReference type="SUPFAM" id="SSF55729">
    <property type="entry name" value="Acyl-CoA N-acyltransferases (Nat)"/>
    <property type="match status" value="1"/>
</dbReference>
<name>A0ABW3CW73_9FLAO</name>
<dbReference type="PANTHER" id="PTHR43877:SF2">
    <property type="entry name" value="AMINOALKYLPHOSPHONATE N-ACETYLTRANSFERASE-RELATED"/>
    <property type="match status" value="1"/>
</dbReference>
<dbReference type="InterPro" id="IPR000182">
    <property type="entry name" value="GNAT_dom"/>
</dbReference>
<keyword evidence="5" id="KW-1185">Reference proteome</keyword>
<dbReference type="CDD" id="cd04301">
    <property type="entry name" value="NAT_SF"/>
    <property type="match status" value="1"/>
</dbReference>
<comment type="caution">
    <text evidence="4">The sequence shown here is derived from an EMBL/GenBank/DDBJ whole genome shotgun (WGS) entry which is preliminary data.</text>
</comment>
<proteinExistence type="predicted"/>
<dbReference type="RefSeq" id="WP_386406131.1">
    <property type="nucleotide sequence ID" value="NZ_JBHTJH010000004.1"/>
</dbReference>
<dbReference type="Pfam" id="PF00583">
    <property type="entry name" value="Acetyltransf_1"/>
    <property type="match status" value="1"/>
</dbReference>
<dbReference type="Gene3D" id="3.40.630.30">
    <property type="match status" value="1"/>
</dbReference>
<organism evidence="4 5">
    <name type="scientific">Sungkyunkwania multivorans</name>
    <dbReference type="NCBI Taxonomy" id="1173618"/>
    <lineage>
        <taxon>Bacteria</taxon>
        <taxon>Pseudomonadati</taxon>
        <taxon>Bacteroidota</taxon>
        <taxon>Flavobacteriia</taxon>
        <taxon>Flavobacteriales</taxon>
        <taxon>Flavobacteriaceae</taxon>
        <taxon>Sungkyunkwania</taxon>
    </lineage>
</organism>
<dbReference type="Proteomes" id="UP001596978">
    <property type="component" value="Unassembled WGS sequence"/>
</dbReference>
<evidence type="ECO:0000313" key="4">
    <source>
        <dbReference type="EMBL" id="MFD0862019.1"/>
    </source>
</evidence>
<dbReference type="PANTHER" id="PTHR43877">
    <property type="entry name" value="AMINOALKYLPHOSPHONATE N-ACETYLTRANSFERASE-RELATED-RELATED"/>
    <property type="match status" value="1"/>
</dbReference>
<evidence type="ECO:0000259" key="3">
    <source>
        <dbReference type="PROSITE" id="PS51186"/>
    </source>
</evidence>
<sequence length="151" mass="17411">MIHIEKTNFKNEDFKALVAQLDADLAKRDGEEHNFYHQFNGIEELKHTIVLYDKKRAVGCGAIKEFRSDTVEIKRMYTIPGSRGKGFATQILNALEDWASALGYSICVLETGKRQPEAIALYKKNGYQIIPNYEPYTQMENSVCFEKRLRK</sequence>
<feature type="domain" description="N-acetyltransferase" evidence="3">
    <location>
        <begin position="4"/>
        <end position="150"/>
    </location>
</feature>
<evidence type="ECO:0000313" key="5">
    <source>
        <dbReference type="Proteomes" id="UP001596978"/>
    </source>
</evidence>
<gene>
    <name evidence="4" type="ORF">ACFQ1M_07355</name>
</gene>
<keyword evidence="1" id="KW-0808">Transferase</keyword>
<accession>A0ABW3CW73</accession>
<dbReference type="EMBL" id="JBHTJH010000004">
    <property type="protein sequence ID" value="MFD0862019.1"/>
    <property type="molecule type" value="Genomic_DNA"/>
</dbReference>